<dbReference type="SUPFAM" id="SSF51905">
    <property type="entry name" value="FAD/NAD(P)-binding domain"/>
    <property type="match status" value="1"/>
</dbReference>
<gene>
    <name evidence="3" type="ORF">ENP47_09600</name>
</gene>
<name>A0A7C1G552_THERO</name>
<comment type="caution">
    <text evidence="3">The sequence shown here is derived from an EMBL/GenBank/DDBJ whole genome shotgun (WGS) entry which is preliminary data.</text>
</comment>
<accession>A0A7C1G552</accession>
<dbReference type="InterPro" id="IPR027051">
    <property type="entry name" value="XdhC_Rossmann_dom"/>
</dbReference>
<dbReference type="PANTHER" id="PTHR30388:SF4">
    <property type="entry name" value="MOLYBDENUM COFACTOR INSERTION CHAPERONE PAOD"/>
    <property type="match status" value="1"/>
</dbReference>
<feature type="domain" description="XdhC Rossmann" evidence="2">
    <location>
        <begin position="94"/>
        <end position="236"/>
    </location>
</feature>
<dbReference type="PANTHER" id="PTHR30388">
    <property type="entry name" value="ALDEHYDE OXIDOREDUCTASE MOLYBDENUM COFACTOR ASSEMBLY PROTEIN"/>
    <property type="match status" value="1"/>
</dbReference>
<evidence type="ECO:0000259" key="2">
    <source>
        <dbReference type="Pfam" id="PF13478"/>
    </source>
</evidence>
<dbReference type="Gene3D" id="3.40.50.720">
    <property type="entry name" value="NAD(P)-binding Rossmann-like Domain"/>
    <property type="match status" value="1"/>
</dbReference>
<reference evidence="3" key="1">
    <citation type="journal article" date="2020" name="mSystems">
        <title>Genome- and Community-Level Interaction Insights into Carbon Utilization and Element Cycling Functions of Hydrothermarchaeota in Hydrothermal Sediment.</title>
        <authorList>
            <person name="Zhou Z."/>
            <person name="Liu Y."/>
            <person name="Xu W."/>
            <person name="Pan J."/>
            <person name="Luo Z.H."/>
            <person name="Li M."/>
        </authorList>
    </citation>
    <scope>NUCLEOTIDE SEQUENCE [LARGE SCALE GENOMIC DNA]</scope>
    <source>
        <strain evidence="3">SpSt-222</strain>
    </source>
</reference>
<feature type="domain" description="XdhC- CoxI" evidence="1">
    <location>
        <begin position="13"/>
        <end position="73"/>
    </location>
</feature>
<dbReference type="InterPro" id="IPR003777">
    <property type="entry name" value="XdhC_CoxI"/>
</dbReference>
<evidence type="ECO:0000259" key="1">
    <source>
        <dbReference type="Pfam" id="PF02625"/>
    </source>
</evidence>
<sequence length="263" mass="28455">MSGEVFSALRQALHEEEAVVSATVVSGEPLGAKFLVFEDGRTVGSLGSPELDAAVRADAETFFKSGEAETRTYRLSDGREVEVFLEAHLPPRHLVVIGAVHIAIPLVAMAKELGYRTTVIDAREFFATRERFPHADQLIVAWPDEALAQIKITPQTDIVILAHDEKFEDPALHVALRSRAGYIGAIGSRKTSEQRLERLRRAGFSEEELSRIHAPIGIDIGAKTPAEIAVSILAEIIAVRRGRIGQPLRPAKTSPAAVSGDGG</sequence>
<evidence type="ECO:0000313" key="3">
    <source>
        <dbReference type="EMBL" id="HEF65836.1"/>
    </source>
</evidence>
<proteinExistence type="predicted"/>
<dbReference type="Pfam" id="PF02625">
    <property type="entry name" value="XdhC_CoxI"/>
    <property type="match status" value="1"/>
</dbReference>
<dbReference type="AlphaFoldDB" id="A0A7C1G552"/>
<dbReference type="InterPro" id="IPR052698">
    <property type="entry name" value="MoCofactor_Util/Proc"/>
</dbReference>
<dbReference type="Pfam" id="PF13478">
    <property type="entry name" value="XdhC_C"/>
    <property type="match status" value="1"/>
</dbReference>
<dbReference type="InterPro" id="IPR036188">
    <property type="entry name" value="FAD/NAD-bd_sf"/>
</dbReference>
<protein>
    <submittedName>
        <fullName evidence="3">Xanthine dehydrogenase</fullName>
    </submittedName>
</protein>
<organism evidence="3">
    <name type="scientific">Thermomicrobium roseum</name>
    <dbReference type="NCBI Taxonomy" id="500"/>
    <lineage>
        <taxon>Bacteria</taxon>
        <taxon>Pseudomonadati</taxon>
        <taxon>Thermomicrobiota</taxon>
        <taxon>Thermomicrobia</taxon>
        <taxon>Thermomicrobiales</taxon>
        <taxon>Thermomicrobiaceae</taxon>
        <taxon>Thermomicrobium</taxon>
    </lineage>
</organism>
<dbReference type="EMBL" id="DSJL01000011">
    <property type="protein sequence ID" value="HEF65836.1"/>
    <property type="molecule type" value="Genomic_DNA"/>
</dbReference>